<feature type="signal peptide" evidence="2">
    <location>
        <begin position="1"/>
        <end position="24"/>
    </location>
</feature>
<feature type="region of interest" description="Disordered" evidence="1">
    <location>
        <begin position="374"/>
        <end position="421"/>
    </location>
</feature>
<dbReference type="SUPFAM" id="SSF103647">
    <property type="entry name" value="TSP type-3 repeat"/>
    <property type="match status" value="1"/>
</dbReference>
<reference evidence="3 4" key="1">
    <citation type="submission" date="2023-02" db="EMBL/GenBank/DDBJ databases">
        <title>Genome sequence of Lentisphaera profundi SAORIC-696.</title>
        <authorList>
            <person name="Kim e."/>
            <person name="Cho J.-C."/>
            <person name="Choi A."/>
            <person name="Kang I."/>
        </authorList>
    </citation>
    <scope>NUCLEOTIDE SEQUENCE [LARGE SCALE GENOMIC DNA]</scope>
    <source>
        <strain evidence="3 4">SAORIC-696</strain>
    </source>
</reference>
<dbReference type="Proteomes" id="UP001214250">
    <property type="component" value="Chromosome 1"/>
</dbReference>
<gene>
    <name evidence="3" type="ORF">PQO03_04995</name>
</gene>
<evidence type="ECO:0000256" key="1">
    <source>
        <dbReference type="SAM" id="MobiDB-lite"/>
    </source>
</evidence>
<evidence type="ECO:0000313" key="4">
    <source>
        <dbReference type="Proteomes" id="UP001214250"/>
    </source>
</evidence>
<protein>
    <recommendedName>
        <fullName evidence="5">Glycoside hydrolase family 5 domain-containing protein</fullName>
    </recommendedName>
</protein>
<dbReference type="EMBL" id="CP117811">
    <property type="protein sequence ID" value="WDE97308.1"/>
    <property type="molecule type" value="Genomic_DNA"/>
</dbReference>
<accession>A0ABY7VSX9</accession>
<evidence type="ECO:0000256" key="2">
    <source>
        <dbReference type="SAM" id="SignalP"/>
    </source>
</evidence>
<evidence type="ECO:0000313" key="3">
    <source>
        <dbReference type="EMBL" id="WDE97308.1"/>
    </source>
</evidence>
<keyword evidence="4" id="KW-1185">Reference proteome</keyword>
<evidence type="ECO:0008006" key="5">
    <source>
        <dbReference type="Google" id="ProtNLM"/>
    </source>
</evidence>
<dbReference type="InterPro" id="IPR028974">
    <property type="entry name" value="TSP_type-3_rpt"/>
</dbReference>
<organism evidence="3 4">
    <name type="scientific">Lentisphaera profundi</name>
    <dbReference type="NCBI Taxonomy" id="1658616"/>
    <lineage>
        <taxon>Bacteria</taxon>
        <taxon>Pseudomonadati</taxon>
        <taxon>Lentisphaerota</taxon>
        <taxon>Lentisphaeria</taxon>
        <taxon>Lentisphaerales</taxon>
        <taxon>Lentisphaeraceae</taxon>
        <taxon>Lentisphaera</taxon>
    </lineage>
</organism>
<dbReference type="Gene3D" id="3.20.20.80">
    <property type="entry name" value="Glycosidases"/>
    <property type="match status" value="2"/>
</dbReference>
<keyword evidence="2" id="KW-0732">Signal</keyword>
<sequence length="421" mass="49003">MKNGISSKLLVMTCLLSIMSQADAKKTSVIKSEASTTKLEIQDATDKQNLVGINYSTWHSLAFRRNQPIRNIQKIHSGKGKFGHRGSWHFWAEPAVGYYRGDNAMVMDYHFDLFEEAKIDFIILDVTNIYPKSKIKDEYIYKPFEVMVKVMRDRQQAGKESPRIVMWSPGVLAEELDERYFSKPEYDDLWLYLDDGQGSKPLFLSRLDRDQIPQQLNDQLTIRTMWGLRSKPADREWSFLMNYPQKVATVDGKAEQLVVCTALQKNYMSNEKSATSREQGKTFQRQWSRAFEIRPKFIVITWWNELIAQRQKDGKDGQVQFVDLFRPEYSRDIEPIKEPYGDMYFRFMRDYIKAYKKGEQMPMDLLEALDKGSDREDFDMDGIPNSVEGSKDSDGDGISDQWDLDSNNDGIPDSRKPLEKD</sequence>
<dbReference type="RefSeq" id="WP_274151622.1">
    <property type="nucleotide sequence ID" value="NZ_CP117811.1"/>
</dbReference>
<feature type="chain" id="PRO_5045111660" description="Glycoside hydrolase family 5 domain-containing protein" evidence="2">
    <location>
        <begin position="25"/>
        <end position="421"/>
    </location>
</feature>
<proteinExistence type="predicted"/>
<name>A0ABY7VSX9_9BACT</name>
<feature type="compositionally biased region" description="Basic and acidic residues" evidence="1">
    <location>
        <begin position="412"/>
        <end position="421"/>
    </location>
</feature>